<accession>A0ACC0AAZ6</accession>
<proteinExistence type="predicted"/>
<reference evidence="2" key="1">
    <citation type="journal article" date="2023" name="Nat. Plants">
        <title>Single-cell RNA sequencing provides a high-resolution roadmap for understanding the multicellular compartmentation of specialized metabolism.</title>
        <authorList>
            <person name="Sun S."/>
            <person name="Shen X."/>
            <person name="Li Y."/>
            <person name="Li Y."/>
            <person name="Wang S."/>
            <person name="Li R."/>
            <person name="Zhang H."/>
            <person name="Shen G."/>
            <person name="Guo B."/>
            <person name="Wei J."/>
            <person name="Xu J."/>
            <person name="St-Pierre B."/>
            <person name="Chen S."/>
            <person name="Sun C."/>
        </authorList>
    </citation>
    <scope>NUCLEOTIDE SEQUENCE [LARGE SCALE GENOMIC DNA]</scope>
</reference>
<evidence type="ECO:0000313" key="2">
    <source>
        <dbReference type="Proteomes" id="UP001060085"/>
    </source>
</evidence>
<comment type="caution">
    <text evidence="1">The sequence shown here is derived from an EMBL/GenBank/DDBJ whole genome shotgun (WGS) entry which is preliminary data.</text>
</comment>
<name>A0ACC0AAZ6_CATRO</name>
<protein>
    <submittedName>
        <fullName evidence="1">Uncharacterized protein</fullName>
    </submittedName>
</protein>
<keyword evidence="2" id="KW-1185">Reference proteome</keyword>
<evidence type="ECO:0000313" key="1">
    <source>
        <dbReference type="EMBL" id="KAI5657756.1"/>
    </source>
</evidence>
<dbReference type="EMBL" id="CM044706">
    <property type="protein sequence ID" value="KAI5657756.1"/>
    <property type="molecule type" value="Genomic_DNA"/>
</dbReference>
<sequence length="169" mass="19729">MNEHASSKQNKKEEKSINSRKNFKLGLIGGGRTGTSMRVRTDVLERKDIFEMDGEGCILATKNPLDGKFSSIPCLLDLQGSGEFELSFFWVIVVIRFRLTRNDIISFRSVNLIVIVIDGTVQHRRFIRNHLCYRCNMFWQSCCICVMWNWNILLLDMLEFNKNMIPFLR</sequence>
<organism evidence="1 2">
    <name type="scientific">Catharanthus roseus</name>
    <name type="common">Madagascar periwinkle</name>
    <name type="synonym">Vinca rosea</name>
    <dbReference type="NCBI Taxonomy" id="4058"/>
    <lineage>
        <taxon>Eukaryota</taxon>
        <taxon>Viridiplantae</taxon>
        <taxon>Streptophyta</taxon>
        <taxon>Embryophyta</taxon>
        <taxon>Tracheophyta</taxon>
        <taxon>Spermatophyta</taxon>
        <taxon>Magnoliopsida</taxon>
        <taxon>eudicotyledons</taxon>
        <taxon>Gunneridae</taxon>
        <taxon>Pentapetalae</taxon>
        <taxon>asterids</taxon>
        <taxon>lamiids</taxon>
        <taxon>Gentianales</taxon>
        <taxon>Apocynaceae</taxon>
        <taxon>Rauvolfioideae</taxon>
        <taxon>Vinceae</taxon>
        <taxon>Catharanthinae</taxon>
        <taxon>Catharanthus</taxon>
    </lineage>
</organism>
<dbReference type="Proteomes" id="UP001060085">
    <property type="component" value="Linkage Group LG06"/>
</dbReference>
<gene>
    <name evidence="1" type="ORF">M9H77_26549</name>
</gene>